<organism evidence="1 2">
    <name type="scientific">Roseomonas haemaphysalidis</name>
    <dbReference type="NCBI Taxonomy" id="2768162"/>
    <lineage>
        <taxon>Bacteria</taxon>
        <taxon>Pseudomonadati</taxon>
        <taxon>Pseudomonadota</taxon>
        <taxon>Alphaproteobacteria</taxon>
        <taxon>Acetobacterales</taxon>
        <taxon>Roseomonadaceae</taxon>
        <taxon>Roseomonas</taxon>
    </lineage>
</organism>
<reference evidence="1 2" key="1">
    <citation type="submission" date="2020-09" db="EMBL/GenBank/DDBJ databases">
        <title>Roseomonas.</title>
        <authorList>
            <person name="Zhu W."/>
        </authorList>
    </citation>
    <scope>NUCLEOTIDE SEQUENCE [LARGE SCALE GENOMIC DNA]</scope>
    <source>
        <strain evidence="1 2">573</strain>
    </source>
</reference>
<evidence type="ECO:0000313" key="2">
    <source>
        <dbReference type="Proteomes" id="UP001518989"/>
    </source>
</evidence>
<sequence length="53" mass="5951">MDEAFKVVILAMLRRASPEVVFEVRQVLGDQAPADIKKALDDAQQAFLEHEPN</sequence>
<dbReference type="Proteomes" id="UP001518989">
    <property type="component" value="Unassembled WGS sequence"/>
</dbReference>
<name>A0ABS3KKX4_9PROT</name>
<keyword evidence="2" id="KW-1185">Reference proteome</keyword>
<gene>
    <name evidence="1" type="ORF">IAI61_03595</name>
</gene>
<dbReference type="EMBL" id="JACTNG010000002">
    <property type="protein sequence ID" value="MBO1078102.1"/>
    <property type="molecule type" value="Genomic_DNA"/>
</dbReference>
<evidence type="ECO:0000313" key="1">
    <source>
        <dbReference type="EMBL" id="MBO1078102.1"/>
    </source>
</evidence>
<protein>
    <submittedName>
        <fullName evidence="1">Uncharacterized protein</fullName>
    </submittedName>
</protein>
<proteinExistence type="predicted"/>
<dbReference type="RefSeq" id="WP_207415545.1">
    <property type="nucleotide sequence ID" value="NZ_CP061177.1"/>
</dbReference>
<comment type="caution">
    <text evidence="1">The sequence shown here is derived from an EMBL/GenBank/DDBJ whole genome shotgun (WGS) entry which is preliminary data.</text>
</comment>
<accession>A0ABS3KKX4</accession>